<dbReference type="Proteomes" id="UP000283841">
    <property type="component" value="Unassembled WGS sequence"/>
</dbReference>
<dbReference type="EMBL" id="RCNU01000004">
    <property type="protein sequence ID" value="RWQ96426.1"/>
    <property type="molecule type" value="Genomic_DNA"/>
</dbReference>
<dbReference type="Pfam" id="PF01522">
    <property type="entry name" value="Polysacc_deac_1"/>
    <property type="match status" value="1"/>
</dbReference>
<dbReference type="GeneID" id="39599752"/>
<comment type="catalytic activity">
    <reaction evidence="5">
        <text>[(1-&gt;4)-N-acetyl-beta-D-glucosaminyl](n) + n H2O = chitosan + n acetate</text>
        <dbReference type="Rhea" id="RHEA:10464"/>
        <dbReference type="Rhea" id="RHEA-COMP:9593"/>
        <dbReference type="Rhea" id="RHEA-COMP:9597"/>
        <dbReference type="ChEBI" id="CHEBI:15377"/>
        <dbReference type="ChEBI" id="CHEBI:17029"/>
        <dbReference type="ChEBI" id="CHEBI:30089"/>
        <dbReference type="ChEBI" id="CHEBI:57704"/>
        <dbReference type="EC" id="3.5.1.41"/>
    </reaction>
    <physiologicalReaction direction="left-to-right" evidence="5">
        <dbReference type="Rhea" id="RHEA:10465"/>
    </physiologicalReaction>
</comment>
<dbReference type="EC" id="3.5.1.41" evidence="4"/>
<evidence type="ECO:0000256" key="4">
    <source>
        <dbReference type="ARBA" id="ARBA00024056"/>
    </source>
</evidence>
<feature type="domain" description="NodB homology" evidence="6">
    <location>
        <begin position="46"/>
        <end position="228"/>
    </location>
</feature>
<comment type="cofactor">
    <cofactor evidence="1">
        <name>Co(2+)</name>
        <dbReference type="ChEBI" id="CHEBI:48828"/>
    </cofactor>
</comment>
<organism evidence="7 8">
    <name type="scientific">Byssochlamys spectabilis</name>
    <name type="common">Paecilomyces variotii</name>
    <dbReference type="NCBI Taxonomy" id="264951"/>
    <lineage>
        <taxon>Eukaryota</taxon>
        <taxon>Fungi</taxon>
        <taxon>Dikarya</taxon>
        <taxon>Ascomycota</taxon>
        <taxon>Pezizomycotina</taxon>
        <taxon>Eurotiomycetes</taxon>
        <taxon>Eurotiomycetidae</taxon>
        <taxon>Eurotiales</taxon>
        <taxon>Thermoascaceae</taxon>
        <taxon>Paecilomyces</taxon>
    </lineage>
</organism>
<dbReference type="GO" id="GO:0006032">
    <property type="term" value="P:chitin catabolic process"/>
    <property type="evidence" value="ECO:0007669"/>
    <property type="project" value="UniProtKB-KW"/>
</dbReference>
<dbReference type="InterPro" id="IPR002509">
    <property type="entry name" value="NODB_dom"/>
</dbReference>
<dbReference type="SUPFAM" id="SSF88713">
    <property type="entry name" value="Glycoside hydrolase/deacetylase"/>
    <property type="match status" value="1"/>
</dbReference>
<evidence type="ECO:0000256" key="3">
    <source>
        <dbReference type="ARBA" id="ARBA00023285"/>
    </source>
</evidence>
<name>A0A443HX61_BYSSP</name>
<reference evidence="7 8" key="1">
    <citation type="journal article" date="2018" name="Front. Microbiol.">
        <title>Genomic and genetic insights into a cosmopolitan fungus, Paecilomyces variotii (Eurotiales).</title>
        <authorList>
            <person name="Urquhart A.S."/>
            <person name="Mondo S.J."/>
            <person name="Makela M.R."/>
            <person name="Hane J.K."/>
            <person name="Wiebenga A."/>
            <person name="He G."/>
            <person name="Mihaltcheva S."/>
            <person name="Pangilinan J."/>
            <person name="Lipzen A."/>
            <person name="Barry K."/>
            <person name="de Vries R.P."/>
            <person name="Grigoriev I.V."/>
            <person name="Idnurm A."/>
        </authorList>
    </citation>
    <scope>NUCLEOTIDE SEQUENCE [LARGE SCALE GENOMIC DNA]</scope>
    <source>
        <strain evidence="7 8">CBS 101075</strain>
    </source>
</reference>
<protein>
    <recommendedName>
        <fullName evidence="4">chitin deacetylase</fullName>
        <ecNumber evidence="4">3.5.1.41</ecNumber>
    </recommendedName>
</protein>
<dbReference type="PANTHER" id="PTHR10587:SF137">
    <property type="entry name" value="4-DEOXY-4-FORMAMIDO-L-ARABINOSE-PHOSPHOUNDECAPRENOL DEFORMYLASE ARND-RELATED"/>
    <property type="match status" value="1"/>
</dbReference>
<dbReference type="CDD" id="cd10958">
    <property type="entry name" value="CE4_NodB_like_2"/>
    <property type="match status" value="1"/>
</dbReference>
<dbReference type="InterPro" id="IPR050248">
    <property type="entry name" value="Polysacc_deacetylase_ArnD"/>
</dbReference>
<evidence type="ECO:0000256" key="5">
    <source>
        <dbReference type="ARBA" id="ARBA00048494"/>
    </source>
</evidence>
<dbReference type="InterPro" id="IPR011330">
    <property type="entry name" value="Glyco_hydro/deAcase_b/a-brl"/>
</dbReference>
<comment type="caution">
    <text evidence="7">The sequence shown here is derived from an EMBL/GenBank/DDBJ whole genome shotgun (WGS) entry which is preliminary data.</text>
</comment>
<dbReference type="GO" id="GO:0004099">
    <property type="term" value="F:chitin deacetylase activity"/>
    <property type="evidence" value="ECO:0007669"/>
    <property type="project" value="UniProtKB-EC"/>
</dbReference>
<keyword evidence="2" id="KW-0146">Chitin degradation</keyword>
<accession>A0A443HX61</accession>
<dbReference type="Gene3D" id="3.20.20.370">
    <property type="entry name" value="Glycoside hydrolase/deacetylase"/>
    <property type="match status" value="1"/>
</dbReference>
<dbReference type="STRING" id="264951.A0A443HX61"/>
<dbReference type="GO" id="GO:0009272">
    <property type="term" value="P:fungal-type cell wall biogenesis"/>
    <property type="evidence" value="ECO:0007669"/>
    <property type="project" value="UniProtKB-ARBA"/>
</dbReference>
<dbReference type="GO" id="GO:0005975">
    <property type="term" value="P:carbohydrate metabolic process"/>
    <property type="evidence" value="ECO:0007669"/>
    <property type="project" value="InterPro"/>
</dbReference>
<dbReference type="VEuPathDB" id="FungiDB:C8Q69DRAFT_465241"/>
<evidence type="ECO:0000313" key="7">
    <source>
        <dbReference type="EMBL" id="RWQ96426.1"/>
    </source>
</evidence>
<keyword evidence="2" id="KW-0624">Polysaccharide degradation</keyword>
<keyword evidence="2" id="KW-0119">Carbohydrate metabolism</keyword>
<evidence type="ECO:0000313" key="8">
    <source>
        <dbReference type="Proteomes" id="UP000283841"/>
    </source>
</evidence>
<evidence type="ECO:0000256" key="1">
    <source>
        <dbReference type="ARBA" id="ARBA00001941"/>
    </source>
</evidence>
<evidence type="ECO:0000259" key="6">
    <source>
        <dbReference type="PROSITE" id="PS51677"/>
    </source>
</evidence>
<dbReference type="RefSeq" id="XP_028486071.1">
    <property type="nucleotide sequence ID" value="XM_028630475.1"/>
</dbReference>
<evidence type="ECO:0000256" key="2">
    <source>
        <dbReference type="ARBA" id="ARBA00023024"/>
    </source>
</evidence>
<sequence length="238" mass="27427">MLEILFPIFLLAIPPLYLIYKPPGLLISHFQRRWPDVLWRVPTSEKVVALTIDDAPSEYTDEILQILKTHHAKATFFVIGCQIAGREESLIDLVRHGNELGNHAMYDEPSRNLRDEVLEDQIRTVQGMIQGIYETAGILQRPQKYFRPGSGFFSTRMRELLKTLGFRLVLGDVYPHDPQVQFWRLNAAHILSMVRPGSVIVCHDRRAWTAPMLRKVLEELGQRGYRVVTVTELLDIVN</sequence>
<dbReference type="PANTHER" id="PTHR10587">
    <property type="entry name" value="GLYCOSYL TRANSFERASE-RELATED"/>
    <property type="match status" value="1"/>
</dbReference>
<dbReference type="PROSITE" id="PS51677">
    <property type="entry name" value="NODB"/>
    <property type="match status" value="1"/>
</dbReference>
<dbReference type="AlphaFoldDB" id="A0A443HX61"/>
<keyword evidence="3" id="KW-0170">Cobalt</keyword>
<keyword evidence="8" id="KW-1185">Reference proteome</keyword>
<proteinExistence type="predicted"/>
<gene>
    <name evidence="7" type="ORF">C8Q69DRAFT_465241</name>
</gene>